<sequence length="110" mass="12789">MVNNANDWILYTRATRYICSNKRMLQEFEENVDEVIVYMGNFIATKLTKLVLKIVLESYKTVITRNEDFVGKGYLFGGLFVLNTVKMNNNTSNFSYIVESINLWHGTRTC</sequence>
<proteinExistence type="predicted"/>
<feature type="non-terminal residue" evidence="1">
    <location>
        <position position="110"/>
    </location>
</feature>
<comment type="caution">
    <text evidence="1">The sequence shown here is derived from an EMBL/GenBank/DDBJ whole genome shotgun (WGS) entry which is preliminary data.</text>
</comment>
<evidence type="ECO:0000313" key="2">
    <source>
        <dbReference type="Proteomes" id="UP000257109"/>
    </source>
</evidence>
<dbReference type="OrthoDB" id="2596766at2759"/>
<reference evidence="1" key="1">
    <citation type="submission" date="2018-05" db="EMBL/GenBank/DDBJ databases">
        <title>Draft genome of Mucuna pruriens seed.</title>
        <authorList>
            <person name="Nnadi N.E."/>
            <person name="Vos R."/>
            <person name="Hasami M.H."/>
            <person name="Devisetty U.K."/>
            <person name="Aguiy J.C."/>
        </authorList>
    </citation>
    <scope>NUCLEOTIDE SEQUENCE [LARGE SCALE GENOMIC DNA]</scope>
    <source>
        <strain evidence="1">JCA_2017</strain>
    </source>
</reference>
<name>A0A371FPQ7_MUCPR</name>
<dbReference type="AlphaFoldDB" id="A0A371FPQ7"/>
<organism evidence="1 2">
    <name type="scientific">Mucuna pruriens</name>
    <name type="common">Velvet bean</name>
    <name type="synonym">Dolichos pruriens</name>
    <dbReference type="NCBI Taxonomy" id="157652"/>
    <lineage>
        <taxon>Eukaryota</taxon>
        <taxon>Viridiplantae</taxon>
        <taxon>Streptophyta</taxon>
        <taxon>Embryophyta</taxon>
        <taxon>Tracheophyta</taxon>
        <taxon>Spermatophyta</taxon>
        <taxon>Magnoliopsida</taxon>
        <taxon>eudicotyledons</taxon>
        <taxon>Gunneridae</taxon>
        <taxon>Pentapetalae</taxon>
        <taxon>rosids</taxon>
        <taxon>fabids</taxon>
        <taxon>Fabales</taxon>
        <taxon>Fabaceae</taxon>
        <taxon>Papilionoideae</taxon>
        <taxon>50 kb inversion clade</taxon>
        <taxon>NPAAA clade</taxon>
        <taxon>indigoferoid/millettioid clade</taxon>
        <taxon>Phaseoleae</taxon>
        <taxon>Mucuna</taxon>
    </lineage>
</organism>
<protein>
    <submittedName>
        <fullName evidence="1">Uncharacterized protein</fullName>
    </submittedName>
</protein>
<dbReference type="Proteomes" id="UP000257109">
    <property type="component" value="Unassembled WGS sequence"/>
</dbReference>
<keyword evidence="2" id="KW-1185">Reference proteome</keyword>
<dbReference type="EMBL" id="QJKJ01008261">
    <property type="protein sequence ID" value="RDX80317.1"/>
    <property type="molecule type" value="Genomic_DNA"/>
</dbReference>
<evidence type="ECO:0000313" key="1">
    <source>
        <dbReference type="EMBL" id="RDX80317.1"/>
    </source>
</evidence>
<accession>A0A371FPQ7</accession>
<gene>
    <name evidence="1" type="ORF">CR513_39153</name>
</gene>